<organism evidence="1 2">
    <name type="scientific">Actinophytocola oryzae</name>
    <dbReference type="NCBI Taxonomy" id="502181"/>
    <lineage>
        <taxon>Bacteria</taxon>
        <taxon>Bacillati</taxon>
        <taxon>Actinomycetota</taxon>
        <taxon>Actinomycetes</taxon>
        <taxon>Pseudonocardiales</taxon>
        <taxon>Pseudonocardiaceae</taxon>
    </lineage>
</organism>
<keyword evidence="2" id="KW-1185">Reference proteome</keyword>
<accession>A0A4R7UXW9</accession>
<proteinExistence type="predicted"/>
<reference evidence="1 2" key="1">
    <citation type="submission" date="2019-03" db="EMBL/GenBank/DDBJ databases">
        <title>Genomic Encyclopedia of Archaeal and Bacterial Type Strains, Phase II (KMG-II): from individual species to whole genera.</title>
        <authorList>
            <person name="Goeker M."/>
        </authorList>
    </citation>
    <scope>NUCLEOTIDE SEQUENCE [LARGE SCALE GENOMIC DNA]</scope>
    <source>
        <strain evidence="1 2">DSM 45499</strain>
    </source>
</reference>
<dbReference type="RefSeq" id="WP_133907906.1">
    <property type="nucleotide sequence ID" value="NZ_SOCP01000021.1"/>
</dbReference>
<evidence type="ECO:0000313" key="2">
    <source>
        <dbReference type="Proteomes" id="UP000294927"/>
    </source>
</evidence>
<comment type="caution">
    <text evidence="1">The sequence shown here is derived from an EMBL/GenBank/DDBJ whole genome shotgun (WGS) entry which is preliminary data.</text>
</comment>
<dbReference type="Gene3D" id="3.30.470.20">
    <property type="entry name" value="ATP-grasp fold, B domain"/>
    <property type="match status" value="1"/>
</dbReference>
<evidence type="ECO:0000313" key="1">
    <source>
        <dbReference type="EMBL" id="TDV40957.1"/>
    </source>
</evidence>
<dbReference type="Proteomes" id="UP000294927">
    <property type="component" value="Unassembled WGS sequence"/>
</dbReference>
<dbReference type="OrthoDB" id="24041at2"/>
<name>A0A4R7UXW9_9PSEU</name>
<sequence>MKKIIIIGVNAVGARYLPRSLRALGYEPVFVLDPGRFAGAAREELLGCACYPADIRNWPEVLAMFAARPEITEGVEAISSLYDEQFPLTETIARTYGLLHPEPAFARLAEKAEIVRLIPEYCPPTQLFAAADWAGADPAGVGAGADGVILKPSVQAGAMGLTSLTAHHTPADVRDAIAASGLWDAHEQTWLLQARIAGRLISLEGYARDGKVFFVGFSIRGRIGSTEVSNLFPGDGRLSELVRARCAEAVTALVDTSGMRDGYFHCEFIETGDSAHLIDGNVGRFAGGAVVEQIALAHGVTPYDILGHVITLGLGPEHAAPDPAYRAPERATPTMSFFYGLRGGGLVESISLPPDTNCTHTQVAADGTEVVPVGVDDRAWVGMFTGYLDEAVRDIDRVTIHTPDGPRKPAYVVAGSTA</sequence>
<dbReference type="AlphaFoldDB" id="A0A4R7UXW9"/>
<dbReference type="EMBL" id="SOCP01000021">
    <property type="protein sequence ID" value="TDV40957.1"/>
    <property type="molecule type" value="Genomic_DNA"/>
</dbReference>
<protein>
    <recommendedName>
        <fullName evidence="3">ATP-grasp domain-containing protein</fullName>
    </recommendedName>
</protein>
<dbReference type="SUPFAM" id="SSF56059">
    <property type="entry name" value="Glutathione synthetase ATP-binding domain-like"/>
    <property type="match status" value="1"/>
</dbReference>
<evidence type="ECO:0008006" key="3">
    <source>
        <dbReference type="Google" id="ProtNLM"/>
    </source>
</evidence>
<gene>
    <name evidence="1" type="ORF">CLV71_12123</name>
</gene>